<accession>A0A0L6JU61</accession>
<dbReference type="Pfam" id="PF01925">
    <property type="entry name" value="TauE"/>
    <property type="match status" value="1"/>
</dbReference>
<dbReference type="STRING" id="398512.Bccel_4632"/>
<dbReference type="Proteomes" id="UP000036923">
    <property type="component" value="Unassembled WGS sequence"/>
</dbReference>
<dbReference type="GO" id="GO:0005886">
    <property type="term" value="C:plasma membrane"/>
    <property type="evidence" value="ECO:0007669"/>
    <property type="project" value="UniProtKB-SubCell"/>
</dbReference>
<dbReference type="PANTHER" id="PTHR43701">
    <property type="entry name" value="MEMBRANE TRANSPORTER PROTEIN MJ0441-RELATED"/>
    <property type="match status" value="1"/>
</dbReference>
<evidence type="ECO:0000256" key="2">
    <source>
        <dbReference type="ARBA" id="ARBA00009142"/>
    </source>
</evidence>
<proteinExistence type="inferred from homology"/>
<feature type="transmembrane region" description="Helical" evidence="6">
    <location>
        <begin position="216"/>
        <end position="237"/>
    </location>
</feature>
<comment type="similarity">
    <text evidence="2 6">Belongs to the 4-toluene sulfonate uptake permease (TSUP) (TC 2.A.102) family.</text>
</comment>
<feature type="transmembrane region" description="Helical" evidence="6">
    <location>
        <begin position="149"/>
        <end position="173"/>
    </location>
</feature>
<reference evidence="8" key="1">
    <citation type="submission" date="2015-07" db="EMBL/GenBank/DDBJ databases">
        <title>Near-Complete Genome Sequence of the Cellulolytic Bacterium Bacteroides (Pseudobacteroides) cellulosolvens ATCC 35603.</title>
        <authorList>
            <person name="Dassa B."/>
            <person name="Utturkar S.M."/>
            <person name="Klingeman D.M."/>
            <person name="Hurt R.A."/>
            <person name="Keller M."/>
            <person name="Xu J."/>
            <person name="Reddy Y.H.K."/>
            <person name="Borovok I."/>
            <person name="Grinberg I.R."/>
            <person name="Lamed R."/>
            <person name="Zhivin O."/>
            <person name="Bayer E.A."/>
            <person name="Brown S.D."/>
        </authorList>
    </citation>
    <scope>NUCLEOTIDE SEQUENCE [LARGE SCALE GENOMIC DNA]</scope>
    <source>
        <strain evidence="8">DSM 2933</strain>
    </source>
</reference>
<evidence type="ECO:0000256" key="6">
    <source>
        <dbReference type="RuleBase" id="RU363041"/>
    </source>
</evidence>
<evidence type="ECO:0000256" key="5">
    <source>
        <dbReference type="ARBA" id="ARBA00023136"/>
    </source>
</evidence>
<name>A0A0L6JU61_9FIRM</name>
<feature type="transmembrane region" description="Helical" evidence="6">
    <location>
        <begin position="7"/>
        <end position="29"/>
    </location>
</feature>
<feature type="transmembrane region" description="Helical" evidence="6">
    <location>
        <begin position="179"/>
        <end position="204"/>
    </location>
</feature>
<keyword evidence="8" id="KW-1185">Reference proteome</keyword>
<gene>
    <name evidence="7" type="ORF">Bccel_4632</name>
</gene>
<keyword evidence="3 6" id="KW-0812">Transmembrane</keyword>
<feature type="transmembrane region" description="Helical" evidence="6">
    <location>
        <begin position="243"/>
        <end position="262"/>
    </location>
</feature>
<feature type="transmembrane region" description="Helical" evidence="6">
    <location>
        <begin position="35"/>
        <end position="54"/>
    </location>
</feature>
<organism evidence="7 8">
    <name type="scientific">Pseudobacteroides cellulosolvens ATCC 35603 = DSM 2933</name>
    <dbReference type="NCBI Taxonomy" id="398512"/>
    <lineage>
        <taxon>Bacteria</taxon>
        <taxon>Bacillati</taxon>
        <taxon>Bacillota</taxon>
        <taxon>Clostridia</taxon>
        <taxon>Eubacteriales</taxon>
        <taxon>Oscillospiraceae</taxon>
        <taxon>Pseudobacteroides</taxon>
    </lineage>
</organism>
<dbReference type="eggNOG" id="COG0730">
    <property type="taxonomic scope" value="Bacteria"/>
</dbReference>
<keyword evidence="5 6" id="KW-0472">Membrane</keyword>
<dbReference type="InterPro" id="IPR051598">
    <property type="entry name" value="TSUP/Inactive_protease-like"/>
</dbReference>
<sequence>MGFIVGTLGTLVGVGGGFILLPVLLTIYPEKPHEVLTAITLVIGFINSSTGALAHRGSGRIDFKSGFIFAAATVPASVLGTYLTTYLPVTLFQIILGIVMVMVSVLMFISNTDRKKEKNVKKTRSKFIMEKNFSKGDGTKEEWSYDIRVGVVCSAIAGFISSLVGLAGGVFHIPLMIRILGFPVLVAAATSQFVVIFSCLSGTITNIISGAIKGGVITAITISLGVVPGAFFGASISKRMKNIWIIRIFAVLLMIAALKIIISGVAR</sequence>
<protein>
    <recommendedName>
        <fullName evidence="6">Probable membrane transporter protein</fullName>
    </recommendedName>
</protein>
<evidence type="ECO:0000256" key="1">
    <source>
        <dbReference type="ARBA" id="ARBA00004141"/>
    </source>
</evidence>
<dbReference type="PANTHER" id="PTHR43701:SF2">
    <property type="entry name" value="MEMBRANE TRANSPORTER PROTEIN YJNA-RELATED"/>
    <property type="match status" value="1"/>
</dbReference>
<comment type="subcellular location">
    <subcellularLocation>
        <location evidence="6">Cell membrane</location>
        <topology evidence="6">Multi-pass membrane protein</topology>
    </subcellularLocation>
    <subcellularLocation>
        <location evidence="1">Membrane</location>
        <topology evidence="1">Multi-pass membrane protein</topology>
    </subcellularLocation>
</comment>
<evidence type="ECO:0000256" key="4">
    <source>
        <dbReference type="ARBA" id="ARBA00022989"/>
    </source>
</evidence>
<dbReference type="InterPro" id="IPR002781">
    <property type="entry name" value="TM_pro_TauE-like"/>
</dbReference>
<evidence type="ECO:0000313" key="7">
    <source>
        <dbReference type="EMBL" id="KNY29358.1"/>
    </source>
</evidence>
<feature type="transmembrane region" description="Helical" evidence="6">
    <location>
        <begin position="66"/>
        <end position="84"/>
    </location>
</feature>
<keyword evidence="4 6" id="KW-1133">Transmembrane helix</keyword>
<comment type="caution">
    <text evidence="7">The sequence shown here is derived from an EMBL/GenBank/DDBJ whole genome shotgun (WGS) entry which is preliminary data.</text>
</comment>
<evidence type="ECO:0000313" key="8">
    <source>
        <dbReference type="Proteomes" id="UP000036923"/>
    </source>
</evidence>
<dbReference type="AlphaFoldDB" id="A0A0L6JU61"/>
<evidence type="ECO:0000256" key="3">
    <source>
        <dbReference type="ARBA" id="ARBA00022692"/>
    </source>
</evidence>
<feature type="transmembrane region" description="Helical" evidence="6">
    <location>
        <begin position="90"/>
        <end position="109"/>
    </location>
</feature>
<keyword evidence="6" id="KW-1003">Cell membrane</keyword>
<dbReference type="EMBL" id="LGTC01000001">
    <property type="protein sequence ID" value="KNY29358.1"/>
    <property type="molecule type" value="Genomic_DNA"/>
</dbReference>